<accession>A1IVQ7</accession>
<evidence type="ECO:0000313" key="2">
    <source>
        <dbReference type="EMBL" id="CAJ75676.1"/>
    </source>
</evidence>
<dbReference type="GO" id="GO:0004177">
    <property type="term" value="F:aminopeptidase activity"/>
    <property type="evidence" value="ECO:0007669"/>
    <property type="project" value="UniProtKB-KW"/>
</dbReference>
<keyword evidence="2" id="KW-0645">Protease</keyword>
<organism evidence="2">
    <name type="scientific">Acidipropionibacterium acidipropionici</name>
    <dbReference type="NCBI Taxonomy" id="1748"/>
    <lineage>
        <taxon>Bacteria</taxon>
        <taxon>Bacillati</taxon>
        <taxon>Actinomycetota</taxon>
        <taxon>Actinomycetes</taxon>
        <taxon>Propionibacteriales</taxon>
        <taxon>Propionibacteriaceae</taxon>
        <taxon>Acidipropionibacterium</taxon>
    </lineage>
</organism>
<feature type="compositionally biased region" description="Basic and acidic residues" evidence="1">
    <location>
        <begin position="188"/>
        <end position="197"/>
    </location>
</feature>
<feature type="non-terminal residue" evidence="2">
    <location>
        <position position="266"/>
    </location>
</feature>
<sequence>FQGDRVGGGQLILPVAPGLALVGEGHPRVDAAVFGDDLLLAVVGGPLGEGLVEPQVVPPGHGDQVAEPHVGQLVEDRVVTGLVLGRGDPGAEQVVVAVGDAAGVLHRPGVELGDEGLVVLAEGVGVAELLLVDLEAALGGGADPLGVEELAHRPAAQDVGPDVGALAGAHRAVVDVVLPGHQSGQIGGDRRGRRELPGGDPLVGPVGGLGGGAVRDDGPTLRRQHLQLEGGLEVGLLEVRVHPAGVGDLELGVQVDPVVGRVDNTC</sequence>
<dbReference type="AlphaFoldDB" id="A1IVQ7"/>
<feature type="non-terminal residue" evidence="2">
    <location>
        <position position="1"/>
    </location>
</feature>
<keyword evidence="2" id="KW-0378">Hydrolase</keyword>
<reference evidence="2" key="2">
    <citation type="journal article" date="2007" name="Antonie Van Leeuwenhoek">
        <title>Isolation of aminopeptidase N genes of food associated propionibacteria and observation of their transcription in skim milk and acid whey.</title>
        <authorList>
            <person name="Busetto M."/>
        </authorList>
    </citation>
    <scope>NUCLEOTIDE SEQUENCE</scope>
    <source>
        <strain evidence="2">Type strain: NCFB 563</strain>
    </source>
</reference>
<evidence type="ECO:0000256" key="1">
    <source>
        <dbReference type="SAM" id="MobiDB-lite"/>
    </source>
</evidence>
<proteinExistence type="predicted"/>
<dbReference type="EMBL" id="AM184107">
    <property type="protein sequence ID" value="CAJ75676.1"/>
    <property type="molecule type" value="Genomic_DNA"/>
</dbReference>
<keyword evidence="2" id="KW-0031">Aminopeptidase</keyword>
<reference evidence="2" key="1">
    <citation type="submission" date="2006-01" db="EMBL/GenBank/DDBJ databases">
        <authorList>
            <person name="Rossi F."/>
        </authorList>
    </citation>
    <scope>NUCLEOTIDE SEQUENCE</scope>
    <source>
        <strain evidence="2">Type strain: NCFB 563</strain>
    </source>
</reference>
<name>A1IVQ7_9ACTN</name>
<protein>
    <submittedName>
        <fullName evidence="2">Aminopeptidase N</fullName>
    </submittedName>
</protein>
<gene>
    <name evidence="2" type="primary">pepN</name>
</gene>
<feature type="region of interest" description="Disordered" evidence="1">
    <location>
        <begin position="183"/>
        <end position="206"/>
    </location>
</feature>